<sequence>MRSTEFKVSPQSDYYVYTPSALARKLYLYPLLTGYFIYEPGYFIERNHFDNFLIMYISKGTCTVSAGSQSCTASAGQFVLLDCYHPHSYGSEDSWEAVWLHFDGPLARAYHDEILSECGPVIAPAHPEVPGGLLSRIYEIFRTSSPLEEHALSDYITRILNILLFSGQSKKRSALRTSSITDTITYINEHFHESLTLTTLAKQANVSPYHFTRIFAKETGMTPHHYLIATRISAAKFLLKSSGTSIKEIAFRTGFQSETSFCNTFKKWEGCTPGQYRTSGTLSSSPSAHKNRE</sequence>
<dbReference type="InterPro" id="IPR009057">
    <property type="entry name" value="Homeodomain-like_sf"/>
</dbReference>
<dbReference type="Pfam" id="PF12833">
    <property type="entry name" value="HTH_18"/>
    <property type="match status" value="1"/>
</dbReference>
<dbReference type="Gene3D" id="2.60.120.280">
    <property type="entry name" value="Regulatory protein AraC"/>
    <property type="match status" value="1"/>
</dbReference>
<accession>A0ABS2EE74</accession>
<evidence type="ECO:0000256" key="3">
    <source>
        <dbReference type="ARBA" id="ARBA00023163"/>
    </source>
</evidence>
<dbReference type="Proteomes" id="UP000775686">
    <property type="component" value="Unassembled WGS sequence"/>
</dbReference>
<dbReference type="Gene3D" id="1.10.10.60">
    <property type="entry name" value="Homeodomain-like"/>
    <property type="match status" value="2"/>
</dbReference>
<dbReference type="InterPro" id="IPR018062">
    <property type="entry name" value="HTH_AraC-typ_CS"/>
</dbReference>
<dbReference type="InterPro" id="IPR018060">
    <property type="entry name" value="HTH_AraC"/>
</dbReference>
<dbReference type="InterPro" id="IPR003313">
    <property type="entry name" value="AraC-bd"/>
</dbReference>
<dbReference type="EMBL" id="JACJKH010000003">
    <property type="protein sequence ID" value="MBM6743176.1"/>
    <property type="molecule type" value="Genomic_DNA"/>
</dbReference>
<dbReference type="InterPro" id="IPR037923">
    <property type="entry name" value="HTH-like"/>
</dbReference>
<feature type="domain" description="HTH araC/xylS-type" evidence="4">
    <location>
        <begin position="181"/>
        <end position="279"/>
    </location>
</feature>
<name>A0ABS2EE74_9FIRM</name>
<dbReference type="Pfam" id="PF02311">
    <property type="entry name" value="AraC_binding"/>
    <property type="match status" value="1"/>
</dbReference>
<reference evidence="5 6" key="1">
    <citation type="journal article" date="2021" name="Sci. Rep.">
        <title>The distribution of antibiotic resistance genes in chicken gut microbiota commensals.</title>
        <authorList>
            <person name="Juricova H."/>
            <person name="Matiasovicova J."/>
            <person name="Kubasova T."/>
            <person name="Cejkova D."/>
            <person name="Rychlik I."/>
        </authorList>
    </citation>
    <scope>NUCLEOTIDE SEQUENCE [LARGE SCALE GENOMIC DNA]</scope>
    <source>
        <strain evidence="5 6">An770</strain>
    </source>
</reference>
<dbReference type="SUPFAM" id="SSF51215">
    <property type="entry name" value="Regulatory protein AraC"/>
    <property type="match status" value="1"/>
</dbReference>
<organism evidence="5 6">
    <name type="scientific">Drancourtella massiliensis</name>
    <dbReference type="NCBI Taxonomy" id="1632013"/>
    <lineage>
        <taxon>Bacteria</taxon>
        <taxon>Bacillati</taxon>
        <taxon>Bacillota</taxon>
        <taxon>Clostridia</taxon>
        <taxon>Eubacteriales</taxon>
        <taxon>Oscillospiraceae</taxon>
        <taxon>Drancourtella</taxon>
    </lineage>
</organism>
<evidence type="ECO:0000256" key="1">
    <source>
        <dbReference type="ARBA" id="ARBA00023015"/>
    </source>
</evidence>
<keyword evidence="6" id="KW-1185">Reference proteome</keyword>
<dbReference type="PANTHER" id="PTHR43280">
    <property type="entry name" value="ARAC-FAMILY TRANSCRIPTIONAL REGULATOR"/>
    <property type="match status" value="1"/>
</dbReference>
<dbReference type="SUPFAM" id="SSF46689">
    <property type="entry name" value="Homeodomain-like"/>
    <property type="match status" value="2"/>
</dbReference>
<dbReference type="SMART" id="SM00342">
    <property type="entry name" value="HTH_ARAC"/>
    <property type="match status" value="1"/>
</dbReference>
<evidence type="ECO:0000256" key="2">
    <source>
        <dbReference type="ARBA" id="ARBA00023125"/>
    </source>
</evidence>
<evidence type="ECO:0000313" key="6">
    <source>
        <dbReference type="Proteomes" id="UP000775686"/>
    </source>
</evidence>
<evidence type="ECO:0000259" key="4">
    <source>
        <dbReference type="PROSITE" id="PS01124"/>
    </source>
</evidence>
<comment type="caution">
    <text evidence="5">The sequence shown here is derived from an EMBL/GenBank/DDBJ whole genome shotgun (WGS) entry which is preliminary data.</text>
</comment>
<keyword evidence="3" id="KW-0804">Transcription</keyword>
<keyword evidence="2" id="KW-0238">DNA-binding</keyword>
<gene>
    <name evidence="5" type="ORF">H6A32_02435</name>
</gene>
<dbReference type="PROSITE" id="PS00041">
    <property type="entry name" value="HTH_ARAC_FAMILY_1"/>
    <property type="match status" value="1"/>
</dbReference>
<dbReference type="PANTHER" id="PTHR43280:SF2">
    <property type="entry name" value="HTH-TYPE TRANSCRIPTIONAL REGULATOR EXSA"/>
    <property type="match status" value="1"/>
</dbReference>
<dbReference type="PRINTS" id="PR00032">
    <property type="entry name" value="HTHARAC"/>
</dbReference>
<protein>
    <submittedName>
        <fullName evidence="5">AraC family transcriptional regulator</fullName>
    </submittedName>
</protein>
<dbReference type="RefSeq" id="WP_204863668.1">
    <property type="nucleotide sequence ID" value="NZ_JACJKH010000003.1"/>
</dbReference>
<evidence type="ECO:0000313" key="5">
    <source>
        <dbReference type="EMBL" id="MBM6743176.1"/>
    </source>
</evidence>
<keyword evidence="1" id="KW-0805">Transcription regulation</keyword>
<dbReference type="InterPro" id="IPR020449">
    <property type="entry name" value="Tscrpt_reg_AraC-type_HTH"/>
</dbReference>
<dbReference type="PROSITE" id="PS01124">
    <property type="entry name" value="HTH_ARAC_FAMILY_2"/>
    <property type="match status" value="1"/>
</dbReference>
<proteinExistence type="predicted"/>